<keyword evidence="1" id="KW-1133">Transmembrane helix</keyword>
<proteinExistence type="predicted"/>
<feature type="transmembrane region" description="Helical" evidence="1">
    <location>
        <begin position="54"/>
        <end position="78"/>
    </location>
</feature>
<keyword evidence="1" id="KW-0812">Transmembrane</keyword>
<dbReference type="EMBL" id="JAGKQH010000002">
    <property type="protein sequence ID" value="KAG6605971.1"/>
    <property type="molecule type" value="Genomic_DNA"/>
</dbReference>
<sequence>MSLNKLFTFSSSPHSIALRLRFRRTPAPVTTSTNPRLSSNQISRALSDYYLCTFVPHLCVFLIPISLALAIFTCLPCYSTHHRLKMSKRPRSSETEVALRVDMNRSPTTSSMSMFGGSESGLGSDVSVESSCLSLWDGEVEEDEMIVTRSMMLVGCPGCFMYVMLTDKSSQCPKCKNNVFLDFFNQQKHHA</sequence>
<dbReference type="Pfam" id="PF24747">
    <property type="entry name" value="Zn-ribbon_GIR1"/>
    <property type="match status" value="1"/>
</dbReference>
<gene>
    <name evidence="3" type="ORF">SDJN03_03288</name>
</gene>
<keyword evidence="4" id="KW-1185">Reference proteome</keyword>
<name>A0AAV6P5D1_9ROSI</name>
<evidence type="ECO:0000313" key="3">
    <source>
        <dbReference type="EMBL" id="KAG6605971.1"/>
    </source>
</evidence>
<dbReference type="Proteomes" id="UP000685013">
    <property type="component" value="Chromosome 2"/>
</dbReference>
<dbReference type="PANTHER" id="PTHR33177">
    <property type="entry name" value="PUTATIVE-RELATED"/>
    <property type="match status" value="1"/>
</dbReference>
<evidence type="ECO:0000256" key="1">
    <source>
        <dbReference type="SAM" id="Phobius"/>
    </source>
</evidence>
<feature type="domain" description="GIR1-like zinc ribbon" evidence="2">
    <location>
        <begin position="150"/>
        <end position="184"/>
    </location>
</feature>
<dbReference type="InterPro" id="IPR056440">
    <property type="entry name" value="Zn-ribbon_GIR1"/>
</dbReference>
<reference evidence="3 4" key="1">
    <citation type="journal article" date="2021" name="Hortic Res">
        <title>The domestication of Cucurbita argyrosperma as revealed by the genome of its wild relative.</title>
        <authorList>
            <person name="Barrera-Redondo J."/>
            <person name="Sanchez-de la Vega G."/>
            <person name="Aguirre-Liguori J.A."/>
            <person name="Castellanos-Morales G."/>
            <person name="Gutierrez-Guerrero Y.T."/>
            <person name="Aguirre-Dugua X."/>
            <person name="Aguirre-Planter E."/>
            <person name="Tenaillon M.I."/>
            <person name="Lira-Saade R."/>
            <person name="Eguiarte L.E."/>
        </authorList>
    </citation>
    <scope>NUCLEOTIDE SEQUENCE [LARGE SCALE GENOMIC DNA]</scope>
    <source>
        <strain evidence="3">JBR-2021</strain>
    </source>
</reference>
<keyword evidence="1" id="KW-0472">Membrane</keyword>
<accession>A0AAV6P5D1</accession>
<dbReference type="PANTHER" id="PTHR33177:SF79">
    <property type="entry name" value="LITAF DOMAIN-CONTAINING PROTEIN"/>
    <property type="match status" value="1"/>
</dbReference>
<evidence type="ECO:0000313" key="4">
    <source>
        <dbReference type="Proteomes" id="UP000685013"/>
    </source>
</evidence>
<protein>
    <recommendedName>
        <fullName evidence="2">GIR1-like zinc ribbon domain-containing protein</fullName>
    </recommendedName>
</protein>
<organism evidence="3 4">
    <name type="scientific">Cucurbita argyrosperma subsp. sororia</name>
    <dbReference type="NCBI Taxonomy" id="37648"/>
    <lineage>
        <taxon>Eukaryota</taxon>
        <taxon>Viridiplantae</taxon>
        <taxon>Streptophyta</taxon>
        <taxon>Embryophyta</taxon>
        <taxon>Tracheophyta</taxon>
        <taxon>Spermatophyta</taxon>
        <taxon>Magnoliopsida</taxon>
        <taxon>eudicotyledons</taxon>
        <taxon>Gunneridae</taxon>
        <taxon>Pentapetalae</taxon>
        <taxon>rosids</taxon>
        <taxon>fabids</taxon>
        <taxon>Cucurbitales</taxon>
        <taxon>Cucurbitaceae</taxon>
        <taxon>Cucurbiteae</taxon>
        <taxon>Cucurbita</taxon>
    </lineage>
</organism>
<dbReference type="AlphaFoldDB" id="A0AAV6P5D1"/>
<feature type="non-terminal residue" evidence="3">
    <location>
        <position position="1"/>
    </location>
</feature>
<dbReference type="InterPro" id="IPR055281">
    <property type="entry name" value="GIR1-2/SIED1"/>
</dbReference>
<evidence type="ECO:0000259" key="2">
    <source>
        <dbReference type="Pfam" id="PF24747"/>
    </source>
</evidence>
<comment type="caution">
    <text evidence="3">The sequence shown here is derived from an EMBL/GenBank/DDBJ whole genome shotgun (WGS) entry which is preliminary data.</text>
</comment>